<keyword evidence="2" id="KW-0349">Heme</keyword>
<reference evidence="7" key="1">
    <citation type="submission" date="2013-07" db="EMBL/GenBank/DDBJ databases">
        <title>The genome of Eucalyptus grandis.</title>
        <authorList>
            <person name="Schmutz J."/>
            <person name="Hayes R."/>
            <person name="Myburg A."/>
            <person name="Tuskan G."/>
            <person name="Grattapaglia D."/>
            <person name="Rokhsar D.S."/>
        </authorList>
    </citation>
    <scope>NUCLEOTIDE SEQUENCE</scope>
    <source>
        <tissue evidence="7">Leaf extractions</tissue>
    </source>
</reference>
<dbReference type="GO" id="GO:0005506">
    <property type="term" value="F:iron ion binding"/>
    <property type="evidence" value="ECO:0007669"/>
    <property type="project" value="InterPro"/>
</dbReference>
<proteinExistence type="inferred from homology"/>
<dbReference type="OMA" id="FELMTIK"/>
<dbReference type="Pfam" id="PF00067">
    <property type="entry name" value="p450"/>
    <property type="match status" value="1"/>
</dbReference>
<evidence type="ECO:0000256" key="1">
    <source>
        <dbReference type="ARBA" id="ARBA00010617"/>
    </source>
</evidence>
<evidence type="ECO:0000256" key="6">
    <source>
        <dbReference type="ARBA" id="ARBA00023033"/>
    </source>
</evidence>
<evidence type="ECO:0000256" key="5">
    <source>
        <dbReference type="ARBA" id="ARBA00023004"/>
    </source>
</evidence>
<keyword evidence="5" id="KW-0408">Iron</keyword>
<dbReference type="InterPro" id="IPR036396">
    <property type="entry name" value="Cyt_P450_sf"/>
</dbReference>
<gene>
    <name evidence="7" type="ORF">EUGRSUZ_F01496</name>
</gene>
<dbReference type="AlphaFoldDB" id="A0A059BNZ3"/>
<dbReference type="Gene3D" id="1.10.630.10">
    <property type="entry name" value="Cytochrome P450"/>
    <property type="match status" value="1"/>
</dbReference>
<evidence type="ECO:0000313" key="7">
    <source>
        <dbReference type="EMBL" id="KCW67759.1"/>
    </source>
</evidence>
<comment type="similarity">
    <text evidence="1">Belongs to the cytochrome P450 family.</text>
</comment>
<evidence type="ECO:0000256" key="3">
    <source>
        <dbReference type="ARBA" id="ARBA00022723"/>
    </source>
</evidence>
<keyword evidence="6" id="KW-0503">Monooxygenase</keyword>
<dbReference type="GO" id="GO:0004497">
    <property type="term" value="F:monooxygenase activity"/>
    <property type="evidence" value="ECO:0007669"/>
    <property type="project" value="UniProtKB-KW"/>
</dbReference>
<dbReference type="PANTHER" id="PTHR47947">
    <property type="entry name" value="CYTOCHROME P450 82C3-RELATED"/>
    <property type="match status" value="1"/>
</dbReference>
<dbReference type="SUPFAM" id="SSF48264">
    <property type="entry name" value="Cytochrome P450"/>
    <property type="match status" value="1"/>
</dbReference>
<protein>
    <recommendedName>
        <fullName evidence="8">Cytochrome P450</fullName>
    </recommendedName>
</protein>
<dbReference type="EMBL" id="KK198758">
    <property type="protein sequence ID" value="KCW67759.1"/>
    <property type="molecule type" value="Genomic_DNA"/>
</dbReference>
<keyword evidence="3" id="KW-0479">Metal-binding</keyword>
<evidence type="ECO:0008006" key="8">
    <source>
        <dbReference type="Google" id="ProtNLM"/>
    </source>
</evidence>
<dbReference type="Gramene" id="KCW67759">
    <property type="protein sequence ID" value="KCW67759"/>
    <property type="gene ID" value="EUGRSUZ_F01496"/>
</dbReference>
<dbReference type="GO" id="GO:0016705">
    <property type="term" value="F:oxidoreductase activity, acting on paired donors, with incorporation or reduction of molecular oxygen"/>
    <property type="evidence" value="ECO:0007669"/>
    <property type="project" value="InterPro"/>
</dbReference>
<dbReference type="PRINTS" id="PR00463">
    <property type="entry name" value="EP450I"/>
</dbReference>
<name>A0A059BNZ3_EUCGR</name>
<dbReference type="InParanoid" id="A0A059BNZ3"/>
<dbReference type="GO" id="GO:0020037">
    <property type="term" value="F:heme binding"/>
    <property type="evidence" value="ECO:0007669"/>
    <property type="project" value="InterPro"/>
</dbReference>
<dbReference type="InterPro" id="IPR002401">
    <property type="entry name" value="Cyt_P450_E_grp-I"/>
</dbReference>
<dbReference type="PANTHER" id="PTHR47947:SF49">
    <property type="entry name" value="CYTOCHROME P450 FAMILY PROTEIN"/>
    <property type="match status" value="1"/>
</dbReference>
<keyword evidence="4" id="KW-0560">Oxidoreductase</keyword>
<organism evidence="7">
    <name type="scientific">Eucalyptus grandis</name>
    <name type="common">Flooded gum</name>
    <dbReference type="NCBI Taxonomy" id="71139"/>
    <lineage>
        <taxon>Eukaryota</taxon>
        <taxon>Viridiplantae</taxon>
        <taxon>Streptophyta</taxon>
        <taxon>Embryophyta</taxon>
        <taxon>Tracheophyta</taxon>
        <taxon>Spermatophyta</taxon>
        <taxon>Magnoliopsida</taxon>
        <taxon>eudicotyledons</taxon>
        <taxon>Gunneridae</taxon>
        <taxon>Pentapetalae</taxon>
        <taxon>rosids</taxon>
        <taxon>malvids</taxon>
        <taxon>Myrtales</taxon>
        <taxon>Myrtaceae</taxon>
        <taxon>Myrtoideae</taxon>
        <taxon>Eucalypteae</taxon>
        <taxon>Eucalyptus</taxon>
    </lineage>
</organism>
<evidence type="ECO:0000256" key="4">
    <source>
        <dbReference type="ARBA" id="ARBA00023002"/>
    </source>
</evidence>
<dbReference type="InterPro" id="IPR050651">
    <property type="entry name" value="Plant_Cytochrome_P450_Monoox"/>
</dbReference>
<dbReference type="InterPro" id="IPR001128">
    <property type="entry name" value="Cyt_P450"/>
</dbReference>
<evidence type="ECO:0000256" key="2">
    <source>
        <dbReference type="ARBA" id="ARBA00022617"/>
    </source>
</evidence>
<accession>A0A059BNZ3</accession>
<sequence>MIAGGSDTTIVTVIRAFSLILNNLPILKKAQEELDARIGKQRHVEEADIAGLTYLQPVVKEILHLQPTVLLSPPCLFSEDCTVGGYHVLKGTQLIMNVSKVHTDSRTWPDPLEFRLERFLSSHKDVDVRIYPGISFGLRMVHFLLAKFLHAFEISTADDSVVDMSTSFELMTIKAISLEFMVRSRLLDKLYTNEDI</sequence>